<dbReference type="InterPro" id="IPR029903">
    <property type="entry name" value="RmlD-like-bd"/>
</dbReference>
<dbReference type="PANTHER" id="PTHR10491">
    <property type="entry name" value="DTDP-4-DEHYDRORHAMNOSE REDUCTASE"/>
    <property type="match status" value="1"/>
</dbReference>
<dbReference type="Proteomes" id="UP000664701">
    <property type="component" value="Chromosome"/>
</dbReference>
<dbReference type="EMBL" id="CP147251">
    <property type="protein sequence ID" value="WYJ78339.1"/>
    <property type="molecule type" value="Genomic_DNA"/>
</dbReference>
<feature type="domain" description="RmlD-like substrate binding" evidence="3">
    <location>
        <begin position="2"/>
        <end position="277"/>
    </location>
</feature>
<dbReference type="InterPro" id="IPR036291">
    <property type="entry name" value="NAD(P)-bd_dom_sf"/>
</dbReference>
<sequence>MILVTGRNGQLGTEVCHLLDEKNIDYISTGSKEMNITNSEITMNYIKKINPDVIYHCAAYTAVDKAEDEGKELAEKVNVEGTRNVALAAKEVNAVMVYISTDYVFDGLLKDGEYAIDAQTNPQNEYGRTKLLGEQAVQGILEKYYIIRTSWVFGQYGHNFVFTMQKLAENRDTLTIVNDQFGRPTWTRTLAEFMDFVIEKKSPYGIYHLSNDGSCSWYEFAKEILKDNNGVTVLPVTSEEFPQKAKRPQYSIMDLNKSKNLGFKIPSWQDTLEIFLELNKYV</sequence>
<comment type="pathway">
    <text evidence="2">Carbohydrate biosynthesis; dTDP-L-rhamnose biosynthesis.</text>
</comment>
<name>A0ABZ2SW98_9ENTE</name>
<reference evidence="4 5" key="2">
    <citation type="submission" date="2024-03" db="EMBL/GenBank/DDBJ databases">
        <title>The Genome Sequence of Enterococcus sp. DIV2402.</title>
        <authorList>
            <consortium name="The Broad Institute Genomics Platform"/>
            <consortium name="The Broad Institute Microbial Omics Core"/>
            <consortium name="The Broad Institute Genomic Center for Infectious Diseases"/>
            <person name="Earl A."/>
            <person name="Manson A."/>
            <person name="Gilmore M."/>
            <person name="Schwartman J."/>
            <person name="Shea T."/>
            <person name="Abouelleil A."/>
            <person name="Cao P."/>
            <person name="Chapman S."/>
            <person name="Cusick C."/>
            <person name="Young S."/>
            <person name="Neafsey D."/>
            <person name="Nusbaum C."/>
            <person name="Birren B."/>
        </authorList>
    </citation>
    <scope>NUCLEOTIDE SEQUENCE [LARGE SCALE GENOMIC DNA]</scope>
    <source>
        <strain evidence="4 5">DIV2402</strain>
    </source>
</reference>
<proteinExistence type="inferred from homology"/>
<keyword evidence="2" id="KW-0560">Oxidoreductase</keyword>
<evidence type="ECO:0000256" key="2">
    <source>
        <dbReference type="RuleBase" id="RU364082"/>
    </source>
</evidence>
<evidence type="ECO:0000313" key="5">
    <source>
        <dbReference type="Proteomes" id="UP000664701"/>
    </source>
</evidence>
<dbReference type="InterPro" id="IPR005913">
    <property type="entry name" value="dTDP_dehydrorham_reduct"/>
</dbReference>
<dbReference type="NCBIfam" id="TIGR01214">
    <property type="entry name" value="rmlD"/>
    <property type="match status" value="1"/>
</dbReference>
<evidence type="ECO:0000256" key="1">
    <source>
        <dbReference type="ARBA" id="ARBA00010944"/>
    </source>
</evidence>
<dbReference type="SUPFAM" id="SSF51735">
    <property type="entry name" value="NAD(P)-binding Rossmann-fold domains"/>
    <property type="match status" value="1"/>
</dbReference>
<protein>
    <recommendedName>
        <fullName evidence="2">dTDP-4-dehydrorhamnose reductase</fullName>
        <ecNumber evidence="2">1.1.1.133</ecNumber>
    </recommendedName>
</protein>
<dbReference type="Gene3D" id="3.40.50.720">
    <property type="entry name" value="NAD(P)-binding Rossmann-like Domain"/>
    <property type="match status" value="1"/>
</dbReference>
<evidence type="ECO:0000259" key="3">
    <source>
        <dbReference type="Pfam" id="PF04321"/>
    </source>
</evidence>
<organism evidence="4 5">
    <name type="scientific">Candidatus Enterococcus lowellii</name>
    <dbReference type="NCBI Taxonomy" id="2230877"/>
    <lineage>
        <taxon>Bacteria</taxon>
        <taxon>Bacillati</taxon>
        <taxon>Bacillota</taxon>
        <taxon>Bacilli</taxon>
        <taxon>Lactobacillales</taxon>
        <taxon>Enterococcaceae</taxon>
        <taxon>Enterococcus</taxon>
    </lineage>
</organism>
<dbReference type="RefSeq" id="WP_207942075.1">
    <property type="nucleotide sequence ID" value="NZ_CP147251.1"/>
</dbReference>
<comment type="function">
    <text evidence="2">Catalyzes the reduction of dTDP-6-deoxy-L-lyxo-4-hexulose to yield dTDP-L-rhamnose.</text>
</comment>
<dbReference type="Pfam" id="PF04321">
    <property type="entry name" value="RmlD_sub_bind"/>
    <property type="match status" value="1"/>
</dbReference>
<dbReference type="CDD" id="cd05254">
    <property type="entry name" value="dTDP_HR_like_SDR_e"/>
    <property type="match status" value="1"/>
</dbReference>
<dbReference type="PANTHER" id="PTHR10491:SF4">
    <property type="entry name" value="METHIONINE ADENOSYLTRANSFERASE 2 SUBUNIT BETA"/>
    <property type="match status" value="1"/>
</dbReference>
<evidence type="ECO:0000313" key="4">
    <source>
        <dbReference type="EMBL" id="WYJ78339.1"/>
    </source>
</evidence>
<keyword evidence="2" id="KW-0521">NADP</keyword>
<accession>A0ABZ2SW98</accession>
<gene>
    <name evidence="4" type="ORF">DOK78_002996</name>
</gene>
<keyword evidence="5" id="KW-1185">Reference proteome</keyword>
<dbReference type="EC" id="1.1.1.133" evidence="2"/>
<comment type="similarity">
    <text evidence="1 2">Belongs to the dTDP-4-dehydrorhamnose reductase family.</text>
</comment>
<reference evidence="4 5" key="1">
    <citation type="submission" date="2021-03" db="EMBL/GenBank/DDBJ databases">
        <authorList>
            <person name="Gilmore M.S."/>
            <person name="Schwartzman J."/>
            <person name="Van Tyne D."/>
            <person name="Martin M."/>
            <person name="Earl A.M."/>
            <person name="Manson A.L."/>
            <person name="Straub T."/>
            <person name="Salamzade R."/>
            <person name="Saavedra J."/>
            <person name="Lebreton F."/>
            <person name="Prichula J."/>
            <person name="Schaufler K."/>
            <person name="Gaca A."/>
            <person name="Sgardioli B."/>
            <person name="Wagenaar J."/>
            <person name="Strong T."/>
        </authorList>
    </citation>
    <scope>NUCLEOTIDE SEQUENCE [LARGE SCALE GENOMIC DNA]</scope>
    <source>
        <strain evidence="4 5">DIV2402</strain>
    </source>
</reference>
<dbReference type="Gene3D" id="3.90.25.10">
    <property type="entry name" value="UDP-galactose 4-epimerase, domain 1"/>
    <property type="match status" value="1"/>
</dbReference>